<keyword evidence="9" id="KW-0349">Heme</keyword>
<sequence length="154" mass="15926">MAFRIFLILATFLLFLAASSTTAETTSATTSTDPSALPSDISSLPDCGIECLSTAGKEIGCAGTDLECICSQSDPFADSFEQCLKNECTIKIFKNLRGARQQICDAVKGSSNSAALASASAVIASDTSQETGSGAERLTHMGILSAIAWGALIM</sequence>
<dbReference type="Pfam" id="PF05730">
    <property type="entry name" value="CFEM"/>
    <property type="match status" value="1"/>
</dbReference>
<dbReference type="PROSITE" id="PS52012">
    <property type="entry name" value="CFEM"/>
    <property type="match status" value="1"/>
</dbReference>
<evidence type="ECO:0000313" key="12">
    <source>
        <dbReference type="EMBL" id="KAF6512830.1"/>
    </source>
</evidence>
<accession>A0A8H6G832</accession>
<feature type="disulfide bond" evidence="9">
    <location>
        <begin position="61"/>
        <end position="68"/>
    </location>
</feature>
<keyword evidence="5" id="KW-0336">GPI-anchor</keyword>
<evidence type="ECO:0000256" key="4">
    <source>
        <dbReference type="ARBA" id="ARBA00022525"/>
    </source>
</evidence>
<keyword evidence="5" id="KW-0472">Membrane</keyword>
<evidence type="ECO:0000256" key="7">
    <source>
        <dbReference type="ARBA" id="ARBA00023157"/>
    </source>
</evidence>
<comment type="subcellular location">
    <subcellularLocation>
        <location evidence="1">Membrane</location>
        <topology evidence="1">Lipid-anchor</topology>
        <topology evidence="1">GPI-anchor</topology>
    </subcellularLocation>
    <subcellularLocation>
        <location evidence="2">Secreted</location>
    </subcellularLocation>
</comment>
<reference evidence="12 13" key="1">
    <citation type="journal article" date="2020" name="bioRxiv">
        <title>A chromosome-scale genome assembly for the Fusarium oxysporum strain Fo5176 to establish a model Arabidopsis-fungal pathosystem.</title>
        <authorList>
            <person name="Fokkens L."/>
            <person name="Guo L."/>
            <person name="Dora S."/>
            <person name="Wang B."/>
            <person name="Ye K."/>
            <person name="Sanchez-Rodriguez C."/>
            <person name="Croll D."/>
        </authorList>
    </citation>
    <scope>NUCLEOTIDE SEQUENCE [LARGE SCALE GENOMIC DNA]</scope>
    <source>
        <strain evidence="12 13">Fo5176</strain>
    </source>
</reference>
<evidence type="ECO:0000256" key="10">
    <source>
        <dbReference type="SAM" id="SignalP"/>
    </source>
</evidence>
<feature type="chain" id="PRO_5034819753" description="CFEM domain-containing protein" evidence="10">
    <location>
        <begin position="24"/>
        <end position="154"/>
    </location>
</feature>
<dbReference type="GO" id="GO:0046872">
    <property type="term" value="F:metal ion binding"/>
    <property type="evidence" value="ECO:0007669"/>
    <property type="project" value="UniProtKB-UniRule"/>
</dbReference>
<feature type="binding site" description="axial binding residue" evidence="9">
    <location>
        <position position="65"/>
    </location>
    <ligand>
        <name>heme</name>
        <dbReference type="ChEBI" id="CHEBI:30413"/>
    </ligand>
    <ligandPart>
        <name>Fe</name>
        <dbReference type="ChEBI" id="CHEBI:18248"/>
    </ligandPart>
</feature>
<evidence type="ECO:0000256" key="5">
    <source>
        <dbReference type="ARBA" id="ARBA00022622"/>
    </source>
</evidence>
<keyword evidence="7 9" id="KW-1015">Disulfide bond</keyword>
<evidence type="ECO:0000256" key="9">
    <source>
        <dbReference type="PROSITE-ProRule" id="PRU01356"/>
    </source>
</evidence>
<gene>
    <name evidence="12" type="ORF">HZS61_007636</name>
</gene>
<dbReference type="GO" id="GO:0005576">
    <property type="term" value="C:extracellular region"/>
    <property type="evidence" value="ECO:0007669"/>
    <property type="project" value="UniProtKB-SubCell"/>
</dbReference>
<feature type="signal peptide" evidence="10">
    <location>
        <begin position="1"/>
        <end position="23"/>
    </location>
</feature>
<comment type="caution">
    <text evidence="9">Lacks conserved residue(s) required for the propagation of feature annotation.</text>
</comment>
<keyword evidence="6 10" id="KW-0732">Signal</keyword>
<keyword evidence="5" id="KW-0325">Glycoprotein</keyword>
<evidence type="ECO:0000256" key="3">
    <source>
        <dbReference type="ARBA" id="ARBA00010031"/>
    </source>
</evidence>
<evidence type="ECO:0000256" key="2">
    <source>
        <dbReference type="ARBA" id="ARBA00004613"/>
    </source>
</evidence>
<dbReference type="EMBL" id="JACDXP010000019">
    <property type="protein sequence ID" value="KAF6512830.1"/>
    <property type="molecule type" value="Genomic_DNA"/>
</dbReference>
<evidence type="ECO:0000259" key="11">
    <source>
        <dbReference type="PROSITE" id="PS52012"/>
    </source>
</evidence>
<evidence type="ECO:0000256" key="1">
    <source>
        <dbReference type="ARBA" id="ARBA00004589"/>
    </source>
</evidence>
<keyword evidence="9" id="KW-0479">Metal-binding</keyword>
<organism evidence="12 13">
    <name type="scientific">Fusarium oxysporum f. sp. conglutinans</name>
    <dbReference type="NCBI Taxonomy" id="100902"/>
    <lineage>
        <taxon>Eukaryota</taxon>
        <taxon>Fungi</taxon>
        <taxon>Dikarya</taxon>
        <taxon>Ascomycota</taxon>
        <taxon>Pezizomycotina</taxon>
        <taxon>Sordariomycetes</taxon>
        <taxon>Hypocreomycetidae</taxon>
        <taxon>Hypocreales</taxon>
        <taxon>Nectriaceae</taxon>
        <taxon>Fusarium</taxon>
        <taxon>Fusarium oxysporum species complex</taxon>
    </lineage>
</organism>
<keyword evidence="4" id="KW-0964">Secreted</keyword>
<keyword evidence="8" id="KW-0449">Lipoprotein</keyword>
<dbReference type="AlphaFoldDB" id="A0A8H6G832"/>
<evidence type="ECO:0000256" key="8">
    <source>
        <dbReference type="ARBA" id="ARBA00023288"/>
    </source>
</evidence>
<name>A0A8H6G832_FUSOX</name>
<keyword evidence="9" id="KW-0408">Iron</keyword>
<dbReference type="Proteomes" id="UP000593570">
    <property type="component" value="Unassembled WGS sequence"/>
</dbReference>
<dbReference type="GO" id="GO:0098552">
    <property type="term" value="C:side of membrane"/>
    <property type="evidence" value="ECO:0007669"/>
    <property type="project" value="UniProtKB-KW"/>
</dbReference>
<evidence type="ECO:0000256" key="6">
    <source>
        <dbReference type="ARBA" id="ARBA00022729"/>
    </source>
</evidence>
<proteinExistence type="inferred from homology"/>
<feature type="domain" description="CFEM" evidence="11">
    <location>
        <begin position="19"/>
        <end position="131"/>
    </location>
</feature>
<comment type="similarity">
    <text evidence="3">Belongs to the RBT5 family.</text>
</comment>
<evidence type="ECO:0000313" key="13">
    <source>
        <dbReference type="Proteomes" id="UP000593570"/>
    </source>
</evidence>
<dbReference type="InterPro" id="IPR008427">
    <property type="entry name" value="Extracellular_membr_CFEM_dom"/>
</dbReference>
<protein>
    <recommendedName>
        <fullName evidence="11">CFEM domain-containing protein</fullName>
    </recommendedName>
</protein>
<comment type="caution">
    <text evidence="12">The sequence shown here is derived from an EMBL/GenBank/DDBJ whole genome shotgun (WGS) entry which is preliminary data.</text>
</comment>